<reference evidence="5" key="1">
    <citation type="journal article" date="2023" name="bioRxiv">
        <title>Improved chromosome-level genome assembly for marigold (Tagetes erecta).</title>
        <authorList>
            <person name="Jiang F."/>
            <person name="Yuan L."/>
            <person name="Wang S."/>
            <person name="Wang H."/>
            <person name="Xu D."/>
            <person name="Wang A."/>
            <person name="Fan W."/>
        </authorList>
    </citation>
    <scope>NUCLEOTIDE SEQUENCE</scope>
    <source>
        <strain evidence="5">WSJ</strain>
        <tissue evidence="5">Leaf</tissue>
    </source>
</reference>
<gene>
    <name evidence="5" type="ORF">QVD17_26327</name>
</gene>
<dbReference type="GO" id="GO:2000008">
    <property type="term" value="P:regulation of protein localization to cell surface"/>
    <property type="evidence" value="ECO:0007669"/>
    <property type="project" value="TreeGrafter"/>
</dbReference>
<dbReference type="GO" id="GO:0005576">
    <property type="term" value="C:extracellular region"/>
    <property type="evidence" value="ECO:0007669"/>
    <property type="project" value="TreeGrafter"/>
</dbReference>
<evidence type="ECO:0000259" key="4">
    <source>
        <dbReference type="Pfam" id="PF05617"/>
    </source>
</evidence>
<keyword evidence="1 3" id="KW-0732">Signal</keyword>
<dbReference type="PANTHER" id="PTHR31181:SF51">
    <property type="entry name" value="EGG CELL-SECRETED PROTEIN 1.4"/>
    <property type="match status" value="1"/>
</dbReference>
<dbReference type="InterPro" id="IPR008502">
    <property type="entry name" value="Prolamin-like"/>
</dbReference>
<protein>
    <recommendedName>
        <fullName evidence="4">Prolamin-like domain-containing protein</fullName>
    </recommendedName>
</protein>
<organism evidence="5 6">
    <name type="scientific">Tagetes erecta</name>
    <name type="common">African marigold</name>
    <dbReference type="NCBI Taxonomy" id="13708"/>
    <lineage>
        <taxon>Eukaryota</taxon>
        <taxon>Viridiplantae</taxon>
        <taxon>Streptophyta</taxon>
        <taxon>Embryophyta</taxon>
        <taxon>Tracheophyta</taxon>
        <taxon>Spermatophyta</taxon>
        <taxon>Magnoliopsida</taxon>
        <taxon>eudicotyledons</taxon>
        <taxon>Gunneridae</taxon>
        <taxon>Pentapetalae</taxon>
        <taxon>asterids</taxon>
        <taxon>campanulids</taxon>
        <taxon>Asterales</taxon>
        <taxon>Asteraceae</taxon>
        <taxon>Asteroideae</taxon>
        <taxon>Heliantheae alliance</taxon>
        <taxon>Tageteae</taxon>
        <taxon>Tagetes</taxon>
    </lineage>
</organism>
<dbReference type="GO" id="GO:0080155">
    <property type="term" value="P:regulation of double fertilization forming a zygote and endosperm"/>
    <property type="evidence" value="ECO:0007669"/>
    <property type="project" value="TreeGrafter"/>
</dbReference>
<dbReference type="GO" id="GO:0031982">
    <property type="term" value="C:vesicle"/>
    <property type="evidence" value="ECO:0007669"/>
    <property type="project" value="TreeGrafter"/>
</dbReference>
<feature type="compositionally biased region" description="Polar residues" evidence="2">
    <location>
        <begin position="115"/>
        <end position="124"/>
    </location>
</feature>
<evidence type="ECO:0000313" key="5">
    <source>
        <dbReference type="EMBL" id="KAK1417203.1"/>
    </source>
</evidence>
<name>A0AAD8K8T2_TARER</name>
<evidence type="ECO:0000256" key="1">
    <source>
        <dbReference type="ARBA" id="ARBA00022729"/>
    </source>
</evidence>
<evidence type="ECO:0000313" key="6">
    <source>
        <dbReference type="Proteomes" id="UP001229421"/>
    </source>
</evidence>
<dbReference type="PANTHER" id="PTHR31181">
    <property type="entry name" value="EGG CELL-SECRETED PROTEIN 1.4"/>
    <property type="match status" value="1"/>
</dbReference>
<dbReference type="Pfam" id="PF05617">
    <property type="entry name" value="Prolamin_like"/>
    <property type="match status" value="1"/>
</dbReference>
<dbReference type="GO" id="GO:0009567">
    <property type="term" value="P:double fertilization forming a zygote and endosperm"/>
    <property type="evidence" value="ECO:0007669"/>
    <property type="project" value="TreeGrafter"/>
</dbReference>
<accession>A0AAD8K8T2</accession>
<evidence type="ECO:0000256" key="2">
    <source>
        <dbReference type="SAM" id="MobiDB-lite"/>
    </source>
</evidence>
<comment type="caution">
    <text evidence="5">The sequence shown here is derived from an EMBL/GenBank/DDBJ whole genome shotgun (WGS) entry which is preliminary data.</text>
</comment>
<keyword evidence="6" id="KW-1185">Reference proteome</keyword>
<feature type="domain" description="Prolamin-like" evidence="4">
    <location>
        <begin position="39"/>
        <end position="101"/>
    </location>
</feature>
<feature type="signal peptide" evidence="3">
    <location>
        <begin position="1"/>
        <end position="23"/>
    </location>
</feature>
<evidence type="ECO:0000256" key="3">
    <source>
        <dbReference type="SAM" id="SignalP"/>
    </source>
</evidence>
<feature type="chain" id="PRO_5042030897" description="Prolamin-like domain-containing protein" evidence="3">
    <location>
        <begin position="24"/>
        <end position="155"/>
    </location>
</feature>
<proteinExistence type="predicted"/>
<dbReference type="EMBL" id="JAUHHV010000007">
    <property type="protein sequence ID" value="KAK1417203.1"/>
    <property type="molecule type" value="Genomic_DNA"/>
</dbReference>
<sequence length="155" mass="17151">MALRYRVLFLIFCLISLVSQGLGRLSPTSPPGSSKEIFECWSASFDLAKCSGELLRATQGGMLDLRIWPDCCQAVTNINSGCWPKIFPMNPFFSQMLQMYCPRLLFTPPQPTTPNFMGPSSVSSPVDAPTPSADGPIMDEQVMKEQLNNQAFHLV</sequence>
<dbReference type="Proteomes" id="UP001229421">
    <property type="component" value="Unassembled WGS sequence"/>
</dbReference>
<feature type="region of interest" description="Disordered" evidence="2">
    <location>
        <begin position="115"/>
        <end position="136"/>
    </location>
</feature>
<dbReference type="AlphaFoldDB" id="A0AAD8K8T2"/>